<proteinExistence type="predicted"/>
<name>A0A1Z2XML2_9FIRM</name>
<reference evidence="2 4" key="3">
    <citation type="submission" date="2020-11" db="EMBL/GenBank/DDBJ databases">
        <title>Closed and high quality bacterial genomes of the OMM12 community.</title>
        <authorList>
            <person name="Marbouty M."/>
            <person name="Lamy-Besnier Q."/>
            <person name="Debarbieux L."/>
            <person name="Koszul R."/>
        </authorList>
    </citation>
    <scope>NUCLEOTIDE SEQUENCE [LARGE SCALE GENOMIC DNA]</scope>
    <source>
        <strain evidence="2 4">KB18</strain>
    </source>
</reference>
<dbReference type="KEGG" id="amur:ADH66_02745"/>
<dbReference type="PANTHER" id="PTHR38455:SF1">
    <property type="entry name" value="DUF951 DOMAIN-CONTAINING PROTEIN"/>
    <property type="match status" value="1"/>
</dbReference>
<keyword evidence="3" id="KW-1185">Reference proteome</keyword>
<dbReference type="Proteomes" id="UP000196710">
    <property type="component" value="Chromosome"/>
</dbReference>
<dbReference type="AlphaFoldDB" id="A0A1Z2XML2"/>
<dbReference type="Pfam" id="PF06107">
    <property type="entry name" value="DUF951"/>
    <property type="match status" value="1"/>
</dbReference>
<dbReference type="RefSeq" id="WP_066535958.1">
    <property type="nucleotide sequence ID" value="NZ_CAJTCQ010000002.1"/>
</dbReference>
<reference evidence="3" key="2">
    <citation type="submission" date="2017-05" db="EMBL/GenBank/DDBJ databases">
        <title>Improved OligoMM genomes.</title>
        <authorList>
            <person name="Garzetti D."/>
        </authorList>
    </citation>
    <scope>NUCLEOTIDE SEQUENCE [LARGE SCALE GENOMIC DNA]</scope>
    <source>
        <strain evidence="3">KB18</strain>
    </source>
</reference>
<dbReference type="PIRSF" id="PIRSF037263">
    <property type="entry name" value="DUF951_bac"/>
    <property type="match status" value="1"/>
</dbReference>
<organism evidence="2 4">
    <name type="scientific">Acutalibacter muris</name>
    <dbReference type="NCBI Taxonomy" id="1796620"/>
    <lineage>
        <taxon>Bacteria</taxon>
        <taxon>Bacillati</taxon>
        <taxon>Bacillota</taxon>
        <taxon>Clostridia</taxon>
        <taxon>Eubacteriales</taxon>
        <taxon>Acutalibacteraceae</taxon>
        <taxon>Acutalibacter</taxon>
    </lineage>
</organism>
<dbReference type="EMBL" id="CP021422">
    <property type="protein sequence ID" value="ASB39672.1"/>
    <property type="molecule type" value="Genomic_DNA"/>
</dbReference>
<gene>
    <name evidence="1" type="ORF">ADH66_02745</name>
    <name evidence="2" type="ORF">I5Q82_12795</name>
</gene>
<evidence type="ECO:0000313" key="2">
    <source>
        <dbReference type="EMBL" id="QQR28966.1"/>
    </source>
</evidence>
<protein>
    <submittedName>
        <fullName evidence="2">DUF951 domain-containing protein</fullName>
    </submittedName>
</protein>
<evidence type="ECO:0000313" key="3">
    <source>
        <dbReference type="Proteomes" id="UP000196710"/>
    </source>
</evidence>
<evidence type="ECO:0000313" key="4">
    <source>
        <dbReference type="Proteomes" id="UP000596035"/>
    </source>
</evidence>
<dbReference type="InterPro" id="IPR009296">
    <property type="entry name" value="DUF951"/>
</dbReference>
<accession>A0A1Z2XML2</accession>
<reference evidence="1" key="1">
    <citation type="journal article" date="2017" name="Genome Announc.">
        <title>High-Quality Whole-Genome Sequences of the Oligo-Mouse-Microbiota Bacterial Community.</title>
        <authorList>
            <person name="Garzetti D."/>
            <person name="Brugiroux S."/>
            <person name="Bunk B."/>
            <person name="Pukall R."/>
            <person name="McCoy K.D."/>
            <person name="Macpherson A.J."/>
            <person name="Stecher B."/>
        </authorList>
    </citation>
    <scope>NUCLEOTIDE SEQUENCE</scope>
    <source>
        <strain evidence="1">KB18</strain>
    </source>
</reference>
<evidence type="ECO:0000313" key="1">
    <source>
        <dbReference type="EMBL" id="ASB39672.1"/>
    </source>
</evidence>
<dbReference type="PANTHER" id="PTHR38455">
    <property type="entry name" value="HYPOTHETICAL CYTOSOLIC PROTEIN"/>
    <property type="match status" value="1"/>
</dbReference>
<dbReference type="EMBL" id="CP065321">
    <property type="protein sequence ID" value="QQR28966.1"/>
    <property type="molecule type" value="Genomic_DNA"/>
</dbReference>
<sequence length="61" mass="7092">MDVQVGDRLQMKKNHPCGSREFLVLRAGMDFKLRCTGCGREVMVSRRKIEKNIKKIIREGE</sequence>
<dbReference type="Proteomes" id="UP000596035">
    <property type="component" value="Chromosome"/>
</dbReference>